<sequence>MHKIYKFFKEGLRLCMYNIKKEKKVCNHVICIHLQYKYRENESCIVSS</sequence>
<name>C0B5B3_9FIRM</name>
<reference evidence="1 2" key="1">
    <citation type="submission" date="2009-02" db="EMBL/GenBank/DDBJ databases">
        <authorList>
            <person name="Fulton L."/>
            <person name="Clifton S."/>
            <person name="Fulton B."/>
            <person name="Xu J."/>
            <person name="Minx P."/>
            <person name="Pepin K.H."/>
            <person name="Johnson M."/>
            <person name="Bhonagiri V."/>
            <person name="Nash W.E."/>
            <person name="Mardis E.R."/>
            <person name="Wilson R.K."/>
        </authorList>
    </citation>
    <scope>NUCLEOTIDE SEQUENCE [LARGE SCALE GENOMIC DNA]</scope>
    <source>
        <strain evidence="1 2">ATCC 27758</strain>
    </source>
</reference>
<organism evidence="1 2">
    <name type="scientific">Coprococcus comes ATCC 27758</name>
    <dbReference type="NCBI Taxonomy" id="470146"/>
    <lineage>
        <taxon>Bacteria</taxon>
        <taxon>Bacillati</taxon>
        <taxon>Bacillota</taxon>
        <taxon>Clostridia</taxon>
        <taxon>Lachnospirales</taxon>
        <taxon>Lachnospiraceae</taxon>
        <taxon>Coprococcus</taxon>
    </lineage>
</organism>
<accession>C0B5B3</accession>
<dbReference type="Proteomes" id="UP000003793">
    <property type="component" value="Unassembled WGS sequence"/>
</dbReference>
<evidence type="ECO:0000313" key="1">
    <source>
        <dbReference type="EMBL" id="EEG91410.1"/>
    </source>
</evidence>
<protein>
    <submittedName>
        <fullName evidence="1">Uncharacterized protein</fullName>
    </submittedName>
</protein>
<dbReference type="EMBL" id="ABVR01000031">
    <property type="protein sequence ID" value="EEG91410.1"/>
    <property type="molecule type" value="Genomic_DNA"/>
</dbReference>
<dbReference type="AlphaFoldDB" id="C0B5B3"/>
<comment type="caution">
    <text evidence="1">The sequence shown here is derived from an EMBL/GenBank/DDBJ whole genome shotgun (WGS) entry which is preliminary data.</text>
</comment>
<evidence type="ECO:0000313" key="2">
    <source>
        <dbReference type="Proteomes" id="UP000003793"/>
    </source>
</evidence>
<proteinExistence type="predicted"/>
<reference evidence="1 2" key="2">
    <citation type="submission" date="2009-03" db="EMBL/GenBank/DDBJ databases">
        <title>Draft genome sequence of Coprococcus comes (ATCC 27758).</title>
        <authorList>
            <person name="Sudarsanam P."/>
            <person name="Ley R."/>
            <person name="Guruge J."/>
            <person name="Turnbaugh P.J."/>
            <person name="Mahowald M."/>
            <person name="Liep D."/>
            <person name="Gordon J."/>
        </authorList>
    </citation>
    <scope>NUCLEOTIDE SEQUENCE [LARGE SCALE GENOMIC DNA]</scope>
    <source>
        <strain evidence="1 2">ATCC 27758</strain>
    </source>
</reference>
<gene>
    <name evidence="1" type="ORF">COPCOM_00334</name>
</gene>
<dbReference type="HOGENOM" id="CLU_3151698_0_0_9"/>